<gene>
    <name evidence="2" type="ORF">J3Q64DRAFT_1811416</name>
</gene>
<dbReference type="Proteomes" id="UP001448207">
    <property type="component" value="Unassembled WGS sequence"/>
</dbReference>
<organism evidence="2 3">
    <name type="scientific">Phycomyces blakesleeanus</name>
    <dbReference type="NCBI Taxonomy" id="4837"/>
    <lineage>
        <taxon>Eukaryota</taxon>
        <taxon>Fungi</taxon>
        <taxon>Fungi incertae sedis</taxon>
        <taxon>Mucoromycota</taxon>
        <taxon>Mucoromycotina</taxon>
        <taxon>Mucoromycetes</taxon>
        <taxon>Mucorales</taxon>
        <taxon>Phycomycetaceae</taxon>
        <taxon>Phycomyces</taxon>
    </lineage>
</organism>
<dbReference type="PANTHER" id="PTHR46230">
    <property type="match status" value="1"/>
</dbReference>
<dbReference type="InterPro" id="IPR036065">
    <property type="entry name" value="BolA-like_sf"/>
</dbReference>
<evidence type="ECO:0000313" key="2">
    <source>
        <dbReference type="EMBL" id="KAL0076394.1"/>
    </source>
</evidence>
<comment type="similarity">
    <text evidence="1">Belongs to the BolA/IbaG family.</text>
</comment>
<dbReference type="SUPFAM" id="SSF82657">
    <property type="entry name" value="BolA-like"/>
    <property type="match status" value="1"/>
</dbReference>
<comment type="caution">
    <text evidence="2">The sequence shown here is derived from an EMBL/GenBank/DDBJ whole genome shotgun (WGS) entry which is preliminary data.</text>
</comment>
<evidence type="ECO:0000256" key="1">
    <source>
        <dbReference type="RuleBase" id="RU003860"/>
    </source>
</evidence>
<name>A0ABR3ALD0_PHYBL</name>
<dbReference type="EMBL" id="JBCLYO010000031">
    <property type="protein sequence ID" value="KAL0076394.1"/>
    <property type="molecule type" value="Genomic_DNA"/>
</dbReference>
<evidence type="ECO:0000313" key="3">
    <source>
        <dbReference type="Proteomes" id="UP001448207"/>
    </source>
</evidence>
<sequence length="125" mass="14226">MLRSLTSQLPTARTSFVRLHSTGSKPRTTRFLNDFMTEAEKGPLQLSMESKLTEALNPTAFEAINESHLHSHHAAMKGVTEKETHFRSMMQRHRMIYKLLGEEFGQGLHALSLKTKTMAELEKSK</sequence>
<proteinExistence type="inferred from homology"/>
<accession>A0ABR3ALD0</accession>
<dbReference type="InterPro" id="IPR002634">
    <property type="entry name" value="BolA"/>
</dbReference>
<keyword evidence="3" id="KW-1185">Reference proteome</keyword>
<dbReference type="Pfam" id="PF01722">
    <property type="entry name" value="BolA"/>
    <property type="match status" value="1"/>
</dbReference>
<dbReference type="PANTHER" id="PTHR46230:SF7">
    <property type="entry name" value="BOLA-LIKE PROTEIN 1"/>
    <property type="match status" value="1"/>
</dbReference>
<protein>
    <submittedName>
        <fullName evidence="2">Bola protein</fullName>
    </submittedName>
</protein>
<dbReference type="Gene3D" id="3.30.300.90">
    <property type="entry name" value="BolA-like"/>
    <property type="match status" value="1"/>
</dbReference>
<reference evidence="2 3" key="1">
    <citation type="submission" date="2024-04" db="EMBL/GenBank/DDBJ databases">
        <title>Symmetric and asymmetric DNA N6-adenine methylation regulates different biological responses in Mucorales.</title>
        <authorList>
            <consortium name="Lawrence Berkeley National Laboratory"/>
            <person name="Lax C."/>
            <person name="Mondo S.J."/>
            <person name="Osorio-Concepcion M."/>
            <person name="Muszewska A."/>
            <person name="Corrochano-Luque M."/>
            <person name="Gutierrez G."/>
            <person name="Riley R."/>
            <person name="Lipzen A."/>
            <person name="Guo J."/>
            <person name="Hundley H."/>
            <person name="Amirebrahimi M."/>
            <person name="Ng V."/>
            <person name="Lorenzo-Gutierrez D."/>
            <person name="Binder U."/>
            <person name="Yang J."/>
            <person name="Song Y."/>
            <person name="Canovas D."/>
            <person name="Navarro E."/>
            <person name="Freitag M."/>
            <person name="Gabaldon T."/>
            <person name="Grigoriev I.V."/>
            <person name="Corrochano L.M."/>
            <person name="Nicolas F.E."/>
            <person name="Garre V."/>
        </authorList>
    </citation>
    <scope>NUCLEOTIDE SEQUENCE [LARGE SCALE GENOMIC DNA]</scope>
    <source>
        <strain evidence="2 3">L51</strain>
    </source>
</reference>